<name>A0A0J9W667_FUSO4</name>
<dbReference type="InterPro" id="IPR013112">
    <property type="entry name" value="FAD-bd_8"/>
</dbReference>
<evidence type="ECO:0000313" key="13">
    <source>
        <dbReference type="EMBL" id="KNB18378.1"/>
    </source>
</evidence>
<evidence type="ECO:0000256" key="4">
    <source>
        <dbReference type="ARBA" id="ARBA00022475"/>
    </source>
</evidence>
<dbReference type="PROSITE" id="PS51384">
    <property type="entry name" value="FAD_FR"/>
    <property type="match status" value="1"/>
</dbReference>
<dbReference type="PANTHER" id="PTHR32361:SF26">
    <property type="entry name" value="FAD-BINDING 8 DOMAIN-CONTAINING PROTEIN-RELATED"/>
    <property type="match status" value="1"/>
</dbReference>
<keyword evidence="3" id="KW-0813">Transport</keyword>
<dbReference type="RefSeq" id="XP_018256423.1">
    <property type="nucleotide sequence ID" value="XM_018402612.1"/>
</dbReference>
<dbReference type="GO" id="GO:0005886">
    <property type="term" value="C:plasma membrane"/>
    <property type="evidence" value="ECO:0007669"/>
    <property type="project" value="UniProtKB-SubCell"/>
</dbReference>
<accession>A0A0J9W667</accession>
<evidence type="ECO:0000256" key="1">
    <source>
        <dbReference type="ARBA" id="ARBA00004651"/>
    </source>
</evidence>
<keyword evidence="8 10" id="KW-0472">Membrane</keyword>
<dbReference type="GeneID" id="28962920"/>
<dbReference type="KEGG" id="fox:FOXG_22214"/>
<feature type="domain" description="FAD-binding FR-type" evidence="11">
    <location>
        <begin position="238"/>
        <end position="347"/>
    </location>
</feature>
<dbReference type="InterPro" id="IPR051410">
    <property type="entry name" value="Ferric/Cupric_Reductase"/>
</dbReference>
<dbReference type="VEuPathDB" id="FungiDB:FOXG_22214"/>
<evidence type="ECO:0000256" key="6">
    <source>
        <dbReference type="ARBA" id="ARBA00022989"/>
    </source>
</evidence>
<dbReference type="CDD" id="cd06186">
    <property type="entry name" value="NOX_Duox_like_FAD_NADP"/>
    <property type="match status" value="1"/>
</dbReference>
<feature type="transmembrane region" description="Helical" evidence="10">
    <location>
        <begin position="124"/>
        <end position="147"/>
    </location>
</feature>
<evidence type="ECO:0000313" key="12">
    <source>
        <dbReference type="EMBL" id="KNB17870.1"/>
    </source>
</evidence>
<dbReference type="EMBL" id="DS231725">
    <property type="protein sequence ID" value="KNB18378.1"/>
    <property type="molecule type" value="Genomic_DNA"/>
</dbReference>
<protein>
    <recommendedName>
        <fullName evidence="2">ferric-chelate reductase (NADPH)</fullName>
        <ecNumber evidence="2">1.16.1.9</ecNumber>
    </recommendedName>
</protein>
<reference evidence="13" key="2">
    <citation type="journal article" date="2010" name="Nature">
        <title>Comparative genomics reveals mobile pathogenicity chromosomes in Fusarium.</title>
        <authorList>
            <person name="Ma L.J."/>
            <person name="van der Does H.C."/>
            <person name="Borkovich K.A."/>
            <person name="Coleman J.J."/>
            <person name="Daboussi M.J."/>
            <person name="Di Pietro A."/>
            <person name="Dufresne M."/>
            <person name="Freitag M."/>
            <person name="Grabherr M."/>
            <person name="Henrissat B."/>
            <person name="Houterman P.M."/>
            <person name="Kang S."/>
            <person name="Shim W.B."/>
            <person name="Woloshuk C."/>
            <person name="Xie X."/>
            <person name="Xu J.R."/>
            <person name="Antoniw J."/>
            <person name="Baker S.E."/>
            <person name="Bluhm B.H."/>
            <person name="Breakspear A."/>
            <person name="Brown D.W."/>
            <person name="Butchko R.A."/>
            <person name="Chapman S."/>
            <person name="Coulson R."/>
            <person name="Coutinho P.M."/>
            <person name="Danchin E.G."/>
            <person name="Diener A."/>
            <person name="Gale L.R."/>
            <person name="Gardiner D.M."/>
            <person name="Goff S."/>
            <person name="Hammond-Kosack K.E."/>
            <person name="Hilburn K."/>
            <person name="Hua-Van A."/>
            <person name="Jonkers W."/>
            <person name="Kazan K."/>
            <person name="Kodira C.D."/>
            <person name="Koehrsen M."/>
            <person name="Kumar L."/>
            <person name="Lee Y.H."/>
            <person name="Li L."/>
            <person name="Manners J.M."/>
            <person name="Miranda-Saavedra D."/>
            <person name="Mukherjee M."/>
            <person name="Park G."/>
            <person name="Park J."/>
            <person name="Park S.Y."/>
            <person name="Proctor R.H."/>
            <person name="Regev A."/>
            <person name="Ruiz-Roldan M.C."/>
            <person name="Sain D."/>
            <person name="Sakthikumar S."/>
            <person name="Sykes S."/>
            <person name="Schwartz D.C."/>
            <person name="Turgeon B.G."/>
            <person name="Wapinski I."/>
            <person name="Yoder O."/>
            <person name="Young S."/>
            <person name="Zeng Q."/>
            <person name="Zhou S."/>
            <person name="Galagan J."/>
            <person name="Cuomo C.A."/>
            <person name="Kistler H.C."/>
            <person name="Rep M."/>
        </authorList>
    </citation>
    <scope>NUCLEOTIDE SEQUENCE [LARGE SCALE GENOMIC DNA]</scope>
    <source>
        <strain evidence="13">4287</strain>
    </source>
</reference>
<feature type="transmembrane region" description="Helical" evidence="10">
    <location>
        <begin position="217"/>
        <end position="238"/>
    </location>
</feature>
<evidence type="ECO:0000256" key="3">
    <source>
        <dbReference type="ARBA" id="ARBA00022448"/>
    </source>
</evidence>
<dbReference type="GO" id="GO:0006879">
    <property type="term" value="P:intracellular iron ion homeostasis"/>
    <property type="evidence" value="ECO:0007669"/>
    <property type="project" value="TreeGrafter"/>
</dbReference>
<dbReference type="PANTHER" id="PTHR32361">
    <property type="entry name" value="FERRIC/CUPRIC REDUCTASE TRANSMEMBRANE COMPONENT"/>
    <property type="match status" value="1"/>
</dbReference>
<comment type="subcellular location">
    <subcellularLocation>
        <location evidence="1">Cell membrane</location>
        <topology evidence="1">Multi-pass membrane protein</topology>
    </subcellularLocation>
</comment>
<dbReference type="VEuPathDB" id="FungiDB:FOXG_22082"/>
<keyword evidence="4" id="KW-1003">Cell membrane</keyword>
<keyword evidence="6 10" id="KW-1133">Transmembrane helix</keyword>
<reference evidence="13" key="1">
    <citation type="submission" date="2007-04" db="EMBL/GenBank/DDBJ databases">
        <authorList>
            <consortium name="The Broad Institute Genome Sequencing Platform"/>
            <person name="Birren B."/>
            <person name="Lander E."/>
            <person name="Galagan J."/>
            <person name="Nusbaum C."/>
            <person name="Devon K."/>
            <person name="Ma L.-J."/>
            <person name="Jaffe D."/>
            <person name="Butler J."/>
            <person name="Alvarez P."/>
            <person name="Gnerre S."/>
            <person name="Grabherr M."/>
            <person name="Kleber M."/>
            <person name="Mauceli E."/>
            <person name="Brockman W."/>
            <person name="MacCallum I.A."/>
            <person name="Young S."/>
            <person name="LaButti K."/>
            <person name="DeCaprio D."/>
            <person name="Crawford M."/>
            <person name="Koehrsen M."/>
            <person name="Engels R."/>
            <person name="Montgomery P."/>
            <person name="Pearson M."/>
            <person name="Howarth C."/>
            <person name="Larson L."/>
            <person name="White J."/>
            <person name="O'Leary S."/>
            <person name="Kodira C."/>
            <person name="Zeng Q."/>
            <person name="Yandava C."/>
            <person name="Alvarado L."/>
            <person name="Kistler C."/>
            <person name="Shim W.-B."/>
            <person name="Kang S."/>
            <person name="Woloshuk C."/>
        </authorList>
    </citation>
    <scope>NUCLEOTIDE SEQUENCE</scope>
    <source>
        <strain evidence="13">4287</strain>
    </source>
</reference>
<evidence type="ECO:0000313" key="14">
    <source>
        <dbReference type="Proteomes" id="UP000009097"/>
    </source>
</evidence>
<evidence type="ECO:0000256" key="8">
    <source>
        <dbReference type="ARBA" id="ARBA00023136"/>
    </source>
</evidence>
<dbReference type="Proteomes" id="UP000009097">
    <property type="component" value="Unassembled WGS sequence"/>
</dbReference>
<dbReference type="RefSeq" id="XP_018255915.1">
    <property type="nucleotide sequence ID" value="XM_018402467.1"/>
</dbReference>
<dbReference type="AlphaFoldDB" id="A0A0J9W667"/>
<dbReference type="GO" id="GO:0015677">
    <property type="term" value="P:copper ion import"/>
    <property type="evidence" value="ECO:0007669"/>
    <property type="project" value="TreeGrafter"/>
</dbReference>
<feature type="transmembrane region" description="Helical" evidence="10">
    <location>
        <begin position="159"/>
        <end position="182"/>
    </location>
</feature>
<dbReference type="InterPro" id="IPR017938">
    <property type="entry name" value="Riboflavin_synthase-like_b-brl"/>
</dbReference>
<proteinExistence type="predicted"/>
<dbReference type="Gene3D" id="3.40.50.80">
    <property type="entry name" value="Nucleotide-binding domain of ferredoxin-NADP reductase (FNR) module"/>
    <property type="match status" value="1"/>
</dbReference>
<dbReference type="SUPFAM" id="SSF52343">
    <property type="entry name" value="Ferredoxin reductase-like, C-terminal NADP-linked domain"/>
    <property type="match status" value="1"/>
</dbReference>
<dbReference type="EMBL" id="DS231723">
    <property type="protein sequence ID" value="KNB17870.1"/>
    <property type="molecule type" value="Genomic_DNA"/>
</dbReference>
<keyword evidence="5 10" id="KW-0812">Transmembrane</keyword>
<feature type="transmembrane region" description="Helical" evidence="10">
    <location>
        <begin position="58"/>
        <end position="79"/>
    </location>
</feature>
<dbReference type="GO" id="GO:0052851">
    <property type="term" value="F:ferric-chelate reductase (NADPH) activity"/>
    <property type="evidence" value="ECO:0007669"/>
    <property type="project" value="UniProtKB-EC"/>
</dbReference>
<dbReference type="SUPFAM" id="SSF63380">
    <property type="entry name" value="Riboflavin synthase domain-like"/>
    <property type="match status" value="1"/>
</dbReference>
<dbReference type="EC" id="1.16.1.9" evidence="2"/>
<dbReference type="InterPro" id="IPR017927">
    <property type="entry name" value="FAD-bd_FR_type"/>
</dbReference>
<dbReference type="GeneID" id="28962788"/>
<evidence type="ECO:0000256" key="10">
    <source>
        <dbReference type="SAM" id="Phobius"/>
    </source>
</evidence>
<dbReference type="GO" id="GO:0006826">
    <property type="term" value="P:iron ion transport"/>
    <property type="evidence" value="ECO:0007669"/>
    <property type="project" value="TreeGrafter"/>
</dbReference>
<feature type="transmembrane region" description="Helical" evidence="10">
    <location>
        <begin position="6"/>
        <end position="32"/>
    </location>
</feature>
<evidence type="ECO:0000256" key="7">
    <source>
        <dbReference type="ARBA" id="ARBA00023065"/>
    </source>
</evidence>
<evidence type="ECO:0000259" key="11">
    <source>
        <dbReference type="PROSITE" id="PS51384"/>
    </source>
</evidence>
<evidence type="ECO:0000256" key="9">
    <source>
        <dbReference type="ARBA" id="ARBA00048483"/>
    </source>
</evidence>
<evidence type="ECO:0000256" key="5">
    <source>
        <dbReference type="ARBA" id="ARBA00022692"/>
    </source>
</evidence>
<organism evidence="13 14">
    <name type="scientific">Fusarium oxysporum f. sp. lycopersici (strain 4287 / CBS 123668 / FGSC 9935 / NRRL 34936)</name>
    <name type="common">Fusarium vascular wilt of tomato</name>
    <dbReference type="NCBI Taxonomy" id="426428"/>
    <lineage>
        <taxon>Eukaryota</taxon>
        <taxon>Fungi</taxon>
        <taxon>Dikarya</taxon>
        <taxon>Ascomycota</taxon>
        <taxon>Pezizomycotina</taxon>
        <taxon>Sordariomycetes</taxon>
        <taxon>Hypocreomycetidae</taxon>
        <taxon>Hypocreales</taxon>
        <taxon>Nectriaceae</taxon>
        <taxon>Fusarium</taxon>
        <taxon>Fusarium oxysporum species complex</taxon>
    </lineage>
</organism>
<keyword evidence="7" id="KW-0406">Ion transport</keyword>
<dbReference type="Pfam" id="PF01794">
    <property type="entry name" value="Ferric_reduct"/>
    <property type="match status" value="1"/>
</dbReference>
<dbReference type="InterPro" id="IPR039261">
    <property type="entry name" value="FNR_nucleotide-bd"/>
</dbReference>
<dbReference type="InterPro" id="IPR013130">
    <property type="entry name" value="Fe3_Rdtase_TM_dom"/>
</dbReference>
<dbReference type="KEGG" id="fox:FOXG_22082"/>
<sequence length="522" mass="59760">MDSTDIYGIFMGSVILFLLISSFSYSIAQVAYNHIRRFFLRQVYFSLLPRWLGGCLRLSRYCGLLIIIYVNANVCLLVVDVKDGSDFTQRLGRAALINLVPLCAGGRFNQIAHVLSSRPDNYLTLHKCIGLVFILEASLHSILSWLRGDIDLGRWPDKAGLTAASSVGALVLTSIPTLWKWMYEPSSILHLALSATMITSLWFHLPSTNITQIPKLYLIVAILIFALVKLIFFLKLLFINVSTELISTATIQQVGENGIEVRVTMPRPLKFRAGQFVFLSIPRLALFQYHPFQIAWEYLSDKSDGGRQVIVIIIQPRHGFTSRLRLAVPFERYTALVEGPYGNTTKLDQYGTVLLFATGIGIAGQLPYMNEQLRLYREWRTKTRRHVLYWEIEAEEYRYWVNEWINDILSWNIDYDIQLYIRGRFLAKDAERGISVKKGEKLKRLTLNYDIMDPQSLLEDEMRRRKGGSRMLVSLCTEPITAQAVTKIVRPLLGDDLDLVELDFCPWSSSRRPKSSPTEEEN</sequence>
<dbReference type="OrthoDB" id="4494341at2759"/>
<comment type="catalytic activity">
    <reaction evidence="9">
        <text>2 a Fe(II)-siderophore + NADP(+) + H(+) = 2 a Fe(III)-siderophore + NADPH</text>
        <dbReference type="Rhea" id="RHEA:28795"/>
        <dbReference type="Rhea" id="RHEA-COMP:11342"/>
        <dbReference type="Rhea" id="RHEA-COMP:11344"/>
        <dbReference type="ChEBI" id="CHEBI:15378"/>
        <dbReference type="ChEBI" id="CHEBI:29033"/>
        <dbReference type="ChEBI" id="CHEBI:29034"/>
        <dbReference type="ChEBI" id="CHEBI:57783"/>
        <dbReference type="ChEBI" id="CHEBI:58349"/>
        <dbReference type="EC" id="1.16.1.9"/>
    </reaction>
</comment>
<evidence type="ECO:0000256" key="2">
    <source>
        <dbReference type="ARBA" id="ARBA00012668"/>
    </source>
</evidence>
<gene>
    <name evidence="12" type="ORF">FOXG_22082</name>
    <name evidence="13" type="ORF">FOXG_22214</name>
</gene>
<feature type="transmembrane region" description="Helical" evidence="10">
    <location>
        <begin position="188"/>
        <end position="205"/>
    </location>
</feature>
<dbReference type="Pfam" id="PF08022">
    <property type="entry name" value="FAD_binding_8"/>
    <property type="match status" value="1"/>
</dbReference>